<dbReference type="PANTHER" id="PTHR47723:SF23">
    <property type="entry name" value="REVERSE TRANSCRIPTASE-LIKE PROTEIN"/>
    <property type="match status" value="1"/>
</dbReference>
<evidence type="ECO:0000313" key="3">
    <source>
        <dbReference type="Proteomes" id="UP001457282"/>
    </source>
</evidence>
<dbReference type="GO" id="GO:0004523">
    <property type="term" value="F:RNA-DNA hybrid ribonuclease activity"/>
    <property type="evidence" value="ECO:0007669"/>
    <property type="project" value="InterPro"/>
</dbReference>
<dbReference type="InterPro" id="IPR053151">
    <property type="entry name" value="RNase_H-like"/>
</dbReference>
<dbReference type="Gene3D" id="3.30.420.10">
    <property type="entry name" value="Ribonuclease H-like superfamily/Ribonuclease H"/>
    <property type="match status" value="1"/>
</dbReference>
<evidence type="ECO:0000313" key="2">
    <source>
        <dbReference type="EMBL" id="KAK9943231.1"/>
    </source>
</evidence>
<reference evidence="2 3" key="1">
    <citation type="journal article" date="2023" name="G3 (Bethesda)">
        <title>A chromosome-length genome assembly and annotation of blackberry (Rubus argutus, cv. 'Hillquist').</title>
        <authorList>
            <person name="Bruna T."/>
            <person name="Aryal R."/>
            <person name="Dudchenko O."/>
            <person name="Sargent D.J."/>
            <person name="Mead D."/>
            <person name="Buti M."/>
            <person name="Cavallini A."/>
            <person name="Hytonen T."/>
            <person name="Andres J."/>
            <person name="Pham M."/>
            <person name="Weisz D."/>
            <person name="Mascagni F."/>
            <person name="Usai G."/>
            <person name="Natali L."/>
            <person name="Bassil N."/>
            <person name="Fernandez G.E."/>
            <person name="Lomsadze A."/>
            <person name="Armour M."/>
            <person name="Olukolu B."/>
            <person name="Poorten T."/>
            <person name="Britton C."/>
            <person name="Davik J."/>
            <person name="Ashrafi H."/>
            <person name="Aiden E.L."/>
            <person name="Borodovsky M."/>
            <person name="Worthington M."/>
        </authorList>
    </citation>
    <scope>NUCLEOTIDE SEQUENCE [LARGE SCALE GENOMIC DNA]</scope>
    <source>
        <strain evidence="2">PI 553951</strain>
    </source>
</reference>
<keyword evidence="3" id="KW-1185">Reference proteome</keyword>
<accession>A0AAW1Y1X0</accession>
<dbReference type="PANTHER" id="PTHR47723">
    <property type="entry name" value="OS05G0353850 PROTEIN"/>
    <property type="match status" value="1"/>
</dbReference>
<dbReference type="InterPro" id="IPR002156">
    <property type="entry name" value="RNaseH_domain"/>
</dbReference>
<dbReference type="InterPro" id="IPR012337">
    <property type="entry name" value="RNaseH-like_sf"/>
</dbReference>
<dbReference type="PROSITE" id="PS50879">
    <property type="entry name" value="RNASE_H_1"/>
    <property type="match status" value="1"/>
</dbReference>
<sequence length="386" mass="43833">MQRWVRNFFWNGDQFKNGSALISWFNCCAPKDQGGLGLKNLAALNSALLLKRSWEVASGLTCSAYFLRDHFIVTGLQPVSYYKKSSVWLGIKALWPKLLLNIRWLVGSGNSISFWKDNWLGEAIVSSCNIDPMYRGFLNDKAQSSSSSLTSSDAYTFLCPPLPTVPWGNCIWHAAIQPRKSLVVWKIIQNRVMTDERLQRMSIQLCSRYYLCRSAPRFIPIVWEPPPSCWIKVNTDGSFSSPNRAGYGAIFRNETSSFIGALSCKVTVNSAIEVELLDVIEAIRVASLKGWNRLWLETDSSLVVHYFKNHNLVPWKYRVSWGNCIHTVKQMAFRVSHTYREGNIVADSLANFGADHVGSHWWDSLPNFLVFSFGHDLSSRVSYCFA</sequence>
<dbReference type="InterPro" id="IPR044730">
    <property type="entry name" value="RNase_H-like_dom_plant"/>
</dbReference>
<dbReference type="AlphaFoldDB" id="A0AAW1Y1X0"/>
<gene>
    <name evidence="2" type="ORF">M0R45_008846</name>
</gene>
<comment type="caution">
    <text evidence="2">The sequence shown here is derived from an EMBL/GenBank/DDBJ whole genome shotgun (WGS) entry which is preliminary data.</text>
</comment>
<dbReference type="InterPro" id="IPR026960">
    <property type="entry name" value="RVT-Znf"/>
</dbReference>
<dbReference type="EMBL" id="JBEDUW010000002">
    <property type="protein sequence ID" value="KAK9943231.1"/>
    <property type="molecule type" value="Genomic_DNA"/>
</dbReference>
<dbReference type="GO" id="GO:0003676">
    <property type="term" value="F:nucleic acid binding"/>
    <property type="evidence" value="ECO:0007669"/>
    <property type="project" value="InterPro"/>
</dbReference>
<dbReference type="SUPFAM" id="SSF53098">
    <property type="entry name" value="Ribonuclease H-like"/>
    <property type="match status" value="1"/>
</dbReference>
<dbReference type="Pfam" id="PF13966">
    <property type="entry name" value="zf-RVT"/>
    <property type="match status" value="1"/>
</dbReference>
<dbReference type="Pfam" id="PF13456">
    <property type="entry name" value="RVT_3"/>
    <property type="match status" value="1"/>
</dbReference>
<organism evidence="2 3">
    <name type="scientific">Rubus argutus</name>
    <name type="common">Southern blackberry</name>
    <dbReference type="NCBI Taxonomy" id="59490"/>
    <lineage>
        <taxon>Eukaryota</taxon>
        <taxon>Viridiplantae</taxon>
        <taxon>Streptophyta</taxon>
        <taxon>Embryophyta</taxon>
        <taxon>Tracheophyta</taxon>
        <taxon>Spermatophyta</taxon>
        <taxon>Magnoliopsida</taxon>
        <taxon>eudicotyledons</taxon>
        <taxon>Gunneridae</taxon>
        <taxon>Pentapetalae</taxon>
        <taxon>rosids</taxon>
        <taxon>fabids</taxon>
        <taxon>Rosales</taxon>
        <taxon>Rosaceae</taxon>
        <taxon>Rosoideae</taxon>
        <taxon>Rosoideae incertae sedis</taxon>
        <taxon>Rubus</taxon>
    </lineage>
</organism>
<evidence type="ECO:0000259" key="1">
    <source>
        <dbReference type="PROSITE" id="PS50879"/>
    </source>
</evidence>
<dbReference type="CDD" id="cd06222">
    <property type="entry name" value="RNase_H_like"/>
    <property type="match status" value="1"/>
</dbReference>
<protein>
    <recommendedName>
        <fullName evidence="1">RNase H type-1 domain-containing protein</fullName>
    </recommendedName>
</protein>
<dbReference type="Proteomes" id="UP001457282">
    <property type="component" value="Unassembled WGS sequence"/>
</dbReference>
<proteinExistence type="predicted"/>
<name>A0AAW1Y1X0_RUBAR</name>
<dbReference type="InterPro" id="IPR036397">
    <property type="entry name" value="RNaseH_sf"/>
</dbReference>
<feature type="domain" description="RNase H type-1" evidence="1">
    <location>
        <begin position="227"/>
        <end position="355"/>
    </location>
</feature>